<feature type="compositionally biased region" description="Low complexity" evidence="1">
    <location>
        <begin position="232"/>
        <end position="244"/>
    </location>
</feature>
<proteinExistence type="predicted"/>
<evidence type="ECO:0000313" key="2">
    <source>
        <dbReference type="EMBL" id="QCD99289.1"/>
    </source>
</evidence>
<protein>
    <submittedName>
        <fullName evidence="2">Uncharacterized protein</fullName>
    </submittedName>
</protein>
<feature type="region of interest" description="Disordered" evidence="1">
    <location>
        <begin position="320"/>
        <end position="351"/>
    </location>
</feature>
<feature type="region of interest" description="Disordered" evidence="1">
    <location>
        <begin position="382"/>
        <end position="409"/>
    </location>
</feature>
<sequence>MFQDYQTRQRFTEEGNLSGPIRTGHNQHTHTGNTRQPELNSRVPRIHPQSRAQLEGCHSELNSRNALQLPDRLVGDTYRQAPSALRIIESATTARRDRSHHQADAVPGTTISIIIAWRDLPAARRLLHQNLTVVTLPPDRPNSIARRRINTYAYLSGIAIHYPLADKLETDLPKDQTPNIPKHYYSPEQPLRSMSTALAPSGHSRAARRISLPSETTQNHKITKFRPNKLVSPGGNSSPPGSSSEELRKWVVTYVAWRCTARQFLKEPRNTLNKLETDLPKDQTPNIPKHYYSPEQPLRSMSTALAPSGHSRAARRISLPSETTQNHKITKFRPNKLVSPGGNSSPPGSSSEELRKWVVTYVAWRCTARQFLKEPRNTLSGYVPPGGYEQPARRFLEKSPEIRNLQFKQ</sequence>
<evidence type="ECO:0000256" key="1">
    <source>
        <dbReference type="SAM" id="MobiDB-lite"/>
    </source>
</evidence>
<feature type="compositionally biased region" description="Basic and acidic residues" evidence="1">
    <location>
        <begin position="391"/>
        <end position="401"/>
    </location>
</feature>
<feature type="region of interest" description="Disordered" evidence="1">
    <location>
        <begin position="1"/>
        <end position="42"/>
    </location>
</feature>
<evidence type="ECO:0000313" key="3">
    <source>
        <dbReference type="Proteomes" id="UP000501690"/>
    </source>
</evidence>
<reference evidence="2 3" key="1">
    <citation type="submission" date="2019-04" db="EMBL/GenBank/DDBJ databases">
        <title>An improved genome assembly and genetic linkage map for asparagus bean, Vigna unguiculata ssp. sesquipedialis.</title>
        <authorList>
            <person name="Xia Q."/>
            <person name="Zhang R."/>
            <person name="Dong Y."/>
        </authorList>
    </citation>
    <scope>NUCLEOTIDE SEQUENCE [LARGE SCALE GENOMIC DNA]</scope>
    <source>
        <tissue evidence="2">Leaf</tissue>
    </source>
</reference>
<feature type="compositionally biased region" description="Low complexity" evidence="1">
    <location>
        <begin position="339"/>
        <end position="351"/>
    </location>
</feature>
<feature type="region of interest" description="Disordered" evidence="1">
    <location>
        <begin position="212"/>
        <end position="245"/>
    </location>
</feature>
<dbReference type="Proteomes" id="UP000501690">
    <property type="component" value="Linkage Group LG7"/>
</dbReference>
<gene>
    <name evidence="2" type="ORF">DEO72_LG7g570</name>
</gene>
<dbReference type="EMBL" id="CP039351">
    <property type="protein sequence ID" value="QCD99289.1"/>
    <property type="molecule type" value="Genomic_DNA"/>
</dbReference>
<dbReference type="AlphaFoldDB" id="A0A4D6MD18"/>
<organism evidence="2 3">
    <name type="scientific">Vigna unguiculata</name>
    <name type="common">Cowpea</name>
    <dbReference type="NCBI Taxonomy" id="3917"/>
    <lineage>
        <taxon>Eukaryota</taxon>
        <taxon>Viridiplantae</taxon>
        <taxon>Streptophyta</taxon>
        <taxon>Embryophyta</taxon>
        <taxon>Tracheophyta</taxon>
        <taxon>Spermatophyta</taxon>
        <taxon>Magnoliopsida</taxon>
        <taxon>eudicotyledons</taxon>
        <taxon>Gunneridae</taxon>
        <taxon>Pentapetalae</taxon>
        <taxon>rosids</taxon>
        <taxon>fabids</taxon>
        <taxon>Fabales</taxon>
        <taxon>Fabaceae</taxon>
        <taxon>Papilionoideae</taxon>
        <taxon>50 kb inversion clade</taxon>
        <taxon>NPAAA clade</taxon>
        <taxon>indigoferoid/millettioid clade</taxon>
        <taxon>Phaseoleae</taxon>
        <taxon>Vigna</taxon>
    </lineage>
</organism>
<feature type="compositionally biased region" description="Low complexity" evidence="1">
    <location>
        <begin position="22"/>
        <end position="36"/>
    </location>
</feature>
<name>A0A4D6MD18_VIGUN</name>
<keyword evidence="3" id="KW-1185">Reference proteome</keyword>
<accession>A0A4D6MD18</accession>